<evidence type="ECO:0000256" key="3">
    <source>
        <dbReference type="ARBA" id="ARBA00022777"/>
    </source>
</evidence>
<dbReference type="CDD" id="cd07770">
    <property type="entry name" value="ASKHA_NBD_FGGY_GntK"/>
    <property type="match status" value="1"/>
</dbReference>
<evidence type="ECO:0000313" key="6">
    <source>
        <dbReference type="EMBL" id="GGJ29273.1"/>
    </source>
</evidence>
<comment type="similarity">
    <text evidence="1">Belongs to the FGGY kinase family.</text>
</comment>
<feature type="domain" description="Carbohydrate kinase FGGY C-terminal" evidence="5">
    <location>
        <begin position="257"/>
        <end position="440"/>
    </location>
</feature>
<evidence type="ECO:0000256" key="2">
    <source>
        <dbReference type="ARBA" id="ARBA00022679"/>
    </source>
</evidence>
<dbReference type="InterPro" id="IPR018485">
    <property type="entry name" value="FGGY_C"/>
</dbReference>
<evidence type="ECO:0000259" key="4">
    <source>
        <dbReference type="Pfam" id="PF00370"/>
    </source>
</evidence>
<sequence>MHIRSEPLMLSIDIGSSSVKGLAYDQHGQAFPGIRAKVLCSLKHHADGGAEANLLHICQAVDQVLDTLHVRLGSREVLGVAFTSIASSLVALDVDFQPLSPVLTYADTRSLHLLQDLPFDPSRLDRTGCPDYTAYWPTQILWWQATSALQAAHWCNIADHVLWRYFGEAPRTSYSLASWTGLLNRHTLRWDGALLQQLGLIDDQLPVLTDHTVPHLHLKKEHLQRWPKFAHIPFFPAVGDGAAANVGSAATRPGQVALTVGTTSALRAVLPTRTPAIPQGLWSYLIDQDHALLGGALTEGGNIHQWMRESLNLGPWDELEQHLSQLPPDGHGLTFVPSFSGERSPHYNPEATGTLHGLKLSTRPLQVLQVGMEGIAYRLADIAQRLSTALEVRPTYFASGQAVLSSNVWLQMLSDVLDAPVVVTDIPDEATARGAALMGLGALGVLDPFDLPDRRITAAFEPSVQAHQIYQQAMQRQTHLMHLLRPARTLQNA</sequence>
<dbReference type="InterPro" id="IPR000577">
    <property type="entry name" value="Carb_kinase_FGGY"/>
</dbReference>
<reference evidence="7" key="1">
    <citation type="journal article" date="2019" name="Int. J. Syst. Evol. Microbiol.">
        <title>The Global Catalogue of Microorganisms (GCM) 10K type strain sequencing project: providing services to taxonomists for standard genome sequencing and annotation.</title>
        <authorList>
            <consortium name="The Broad Institute Genomics Platform"/>
            <consortium name="The Broad Institute Genome Sequencing Center for Infectious Disease"/>
            <person name="Wu L."/>
            <person name="Ma J."/>
        </authorList>
    </citation>
    <scope>NUCLEOTIDE SEQUENCE [LARGE SCALE GENOMIC DNA]</scope>
    <source>
        <strain evidence="7">JCM 14370</strain>
    </source>
</reference>
<evidence type="ECO:0000313" key="7">
    <source>
        <dbReference type="Proteomes" id="UP000632222"/>
    </source>
</evidence>
<dbReference type="Pfam" id="PF00370">
    <property type="entry name" value="FGGY_N"/>
    <property type="match status" value="1"/>
</dbReference>
<dbReference type="Gene3D" id="3.30.420.40">
    <property type="match status" value="2"/>
</dbReference>
<evidence type="ECO:0000256" key="1">
    <source>
        <dbReference type="ARBA" id="ARBA00009156"/>
    </source>
</evidence>
<dbReference type="InterPro" id="IPR018484">
    <property type="entry name" value="FGGY_N"/>
</dbReference>
<proteinExistence type="inferred from homology"/>
<keyword evidence="3 6" id="KW-0418">Kinase</keyword>
<dbReference type="GO" id="GO:0016301">
    <property type="term" value="F:kinase activity"/>
    <property type="evidence" value="ECO:0007669"/>
    <property type="project" value="UniProtKB-KW"/>
</dbReference>
<protein>
    <submittedName>
        <fullName evidence="6">Gluconate kinase</fullName>
    </submittedName>
</protein>
<accession>A0ABQ2CZD0</accession>
<dbReference type="PANTHER" id="PTHR43095">
    <property type="entry name" value="SUGAR KINASE"/>
    <property type="match status" value="1"/>
</dbReference>
<dbReference type="PIRSF" id="PIRSF000538">
    <property type="entry name" value="GlpK"/>
    <property type="match status" value="1"/>
</dbReference>
<dbReference type="Pfam" id="PF02782">
    <property type="entry name" value="FGGY_C"/>
    <property type="match status" value="1"/>
</dbReference>
<comment type="caution">
    <text evidence="6">The sequence shown here is derived from an EMBL/GenBank/DDBJ whole genome shotgun (WGS) entry which is preliminary data.</text>
</comment>
<dbReference type="SUPFAM" id="SSF53067">
    <property type="entry name" value="Actin-like ATPase domain"/>
    <property type="match status" value="2"/>
</dbReference>
<dbReference type="Proteomes" id="UP000632222">
    <property type="component" value="Unassembled WGS sequence"/>
</dbReference>
<gene>
    <name evidence="6" type="ORF">GCM10008938_14260</name>
</gene>
<dbReference type="EMBL" id="BMOD01000003">
    <property type="protein sequence ID" value="GGJ29273.1"/>
    <property type="molecule type" value="Genomic_DNA"/>
</dbReference>
<dbReference type="PANTHER" id="PTHR43095:SF2">
    <property type="entry name" value="GLUCONOKINASE"/>
    <property type="match status" value="1"/>
</dbReference>
<name>A0ABQ2CZD0_9DEIO</name>
<feature type="domain" description="Carbohydrate kinase FGGY N-terminal" evidence="4">
    <location>
        <begin position="8"/>
        <end position="247"/>
    </location>
</feature>
<keyword evidence="2" id="KW-0808">Transferase</keyword>
<organism evidence="6 7">
    <name type="scientific">Deinococcus roseus</name>
    <dbReference type="NCBI Taxonomy" id="392414"/>
    <lineage>
        <taxon>Bacteria</taxon>
        <taxon>Thermotogati</taxon>
        <taxon>Deinococcota</taxon>
        <taxon>Deinococci</taxon>
        <taxon>Deinococcales</taxon>
        <taxon>Deinococcaceae</taxon>
        <taxon>Deinococcus</taxon>
    </lineage>
</organism>
<dbReference type="InterPro" id="IPR050406">
    <property type="entry name" value="FGGY_Carb_Kinase"/>
</dbReference>
<evidence type="ECO:0000259" key="5">
    <source>
        <dbReference type="Pfam" id="PF02782"/>
    </source>
</evidence>
<keyword evidence="7" id="KW-1185">Reference proteome</keyword>
<dbReference type="RefSeq" id="WP_189001809.1">
    <property type="nucleotide sequence ID" value="NZ_BMOD01000003.1"/>
</dbReference>
<dbReference type="InterPro" id="IPR043129">
    <property type="entry name" value="ATPase_NBD"/>
</dbReference>